<keyword evidence="2" id="KW-1185">Reference proteome</keyword>
<evidence type="ECO:0000313" key="2">
    <source>
        <dbReference type="Proteomes" id="UP000274131"/>
    </source>
</evidence>
<proteinExistence type="predicted"/>
<evidence type="ECO:0000313" key="1">
    <source>
        <dbReference type="EMBL" id="VDD97747.1"/>
    </source>
</evidence>
<reference evidence="1 2" key="2">
    <citation type="submission" date="2018-10" db="EMBL/GenBank/DDBJ databases">
        <authorList>
            <consortium name="Pathogen Informatics"/>
        </authorList>
    </citation>
    <scope>NUCLEOTIDE SEQUENCE [LARGE SCALE GENOMIC DNA]</scope>
</reference>
<reference evidence="3" key="1">
    <citation type="submission" date="2017-02" db="UniProtKB">
        <authorList>
            <consortium name="WormBaseParasite"/>
        </authorList>
    </citation>
    <scope>IDENTIFICATION</scope>
</reference>
<dbReference type="WBParaSite" id="EVEC_0001335501-mRNA-1">
    <property type="protein sequence ID" value="EVEC_0001335501-mRNA-1"/>
    <property type="gene ID" value="EVEC_0001335501"/>
</dbReference>
<name>A0A0N4VQQ1_ENTVE</name>
<dbReference type="EMBL" id="UXUI01014960">
    <property type="protein sequence ID" value="VDD97747.1"/>
    <property type="molecule type" value="Genomic_DNA"/>
</dbReference>
<protein>
    <submittedName>
        <fullName evidence="1 3">Uncharacterized protein</fullName>
    </submittedName>
</protein>
<dbReference type="Proteomes" id="UP000274131">
    <property type="component" value="Unassembled WGS sequence"/>
</dbReference>
<sequence>MDKCLSKWSMEVCGKACFLSVDDSLPGLDRGVYFVKQRYDLSAKLLYKFSTLRSLEVEFYLSIMCPAASKGGAVSWRFQFTNPICAPGVVRRLLRNFKALNQIDFVAPVVLALVTASFASSSTAIEDRDFHTHSV</sequence>
<accession>A0A0N4VQQ1</accession>
<evidence type="ECO:0000313" key="3">
    <source>
        <dbReference type="WBParaSite" id="EVEC_0001335501-mRNA-1"/>
    </source>
</evidence>
<dbReference type="AlphaFoldDB" id="A0A0N4VQQ1"/>
<gene>
    <name evidence="1" type="ORF">EVEC_LOCUS12498</name>
</gene>
<organism evidence="3">
    <name type="scientific">Enterobius vermicularis</name>
    <name type="common">Human pinworm</name>
    <dbReference type="NCBI Taxonomy" id="51028"/>
    <lineage>
        <taxon>Eukaryota</taxon>
        <taxon>Metazoa</taxon>
        <taxon>Ecdysozoa</taxon>
        <taxon>Nematoda</taxon>
        <taxon>Chromadorea</taxon>
        <taxon>Rhabditida</taxon>
        <taxon>Spirurina</taxon>
        <taxon>Oxyuridomorpha</taxon>
        <taxon>Oxyuroidea</taxon>
        <taxon>Oxyuridae</taxon>
        <taxon>Enterobius</taxon>
    </lineage>
</organism>